<evidence type="ECO:0000313" key="4">
    <source>
        <dbReference type="Proteomes" id="UP001303046"/>
    </source>
</evidence>
<dbReference type="InterPro" id="IPR000477">
    <property type="entry name" value="RT_dom"/>
</dbReference>
<proteinExistence type="predicted"/>
<accession>A0ABR1BUM4</accession>
<comment type="caution">
    <text evidence="3">The sequence shown here is derived from an EMBL/GenBank/DDBJ whole genome shotgun (WGS) entry which is preliminary data.</text>
</comment>
<dbReference type="PANTHER" id="PTHR19446">
    <property type="entry name" value="REVERSE TRANSCRIPTASES"/>
    <property type="match status" value="1"/>
</dbReference>
<feature type="region of interest" description="Disordered" evidence="1">
    <location>
        <begin position="481"/>
        <end position="523"/>
    </location>
</feature>
<evidence type="ECO:0000313" key="3">
    <source>
        <dbReference type="EMBL" id="KAK6730082.1"/>
    </source>
</evidence>
<gene>
    <name evidence="3" type="primary">Necator_chrI.g3005</name>
    <name evidence="3" type="ORF">RB195_006876</name>
</gene>
<keyword evidence="4" id="KW-1185">Reference proteome</keyword>
<organism evidence="3 4">
    <name type="scientific">Necator americanus</name>
    <name type="common">Human hookworm</name>
    <dbReference type="NCBI Taxonomy" id="51031"/>
    <lineage>
        <taxon>Eukaryota</taxon>
        <taxon>Metazoa</taxon>
        <taxon>Ecdysozoa</taxon>
        <taxon>Nematoda</taxon>
        <taxon>Chromadorea</taxon>
        <taxon>Rhabditida</taxon>
        <taxon>Rhabditina</taxon>
        <taxon>Rhabditomorpha</taxon>
        <taxon>Strongyloidea</taxon>
        <taxon>Ancylostomatidae</taxon>
        <taxon>Bunostominae</taxon>
        <taxon>Necator</taxon>
    </lineage>
</organism>
<evidence type="ECO:0000256" key="1">
    <source>
        <dbReference type="SAM" id="MobiDB-lite"/>
    </source>
</evidence>
<feature type="domain" description="Reverse transcriptase" evidence="2">
    <location>
        <begin position="320"/>
        <end position="428"/>
    </location>
</feature>
<name>A0ABR1BUM4_NECAM</name>
<evidence type="ECO:0000259" key="2">
    <source>
        <dbReference type="Pfam" id="PF00078"/>
    </source>
</evidence>
<sequence>MLAARGVSLGLGKINLSDLNHLPSEKHRVSQLKREDKVKKPRIVVKKKADAKIIQAVSTEMSVAHSSVVKKKRQQEERNLRTTINWDLFVTLAGFWEDSAVDIIDEEYDRLVEHLHDCAKKAETWSSTSPGNQELTSELARLCREAIKEDLKERRAEVLAEAAEAGKSIRYARRDFASRKTRMTALEPKGNNNCFEKGVEKIIYDFYSDLFYSHVHLPPHHLREDGQVIPEVVPSEIRHAIMSVRNRTAPGPDRIRPEHLKSLPPVLINTLARLFTRYLSECKVPKQWKTSKTVLLYKKGDPHDIGNYRAYCASSTSSLQDTIDHIHTVSKLIEVSREYKMPLCLTFIDLKKAFDSVETEAVVEALDNQGVPTQYIKGDTISPKIFTATLENAMRKLEWDDMGVKVDGRQLHHLRFADDIVLVTPASAKRNECDRIRRNMWMHRSSAESAKDDVHAERMGLGCPIHAQRNEHIRMHQLRLSGSGTEHDERPDPRAGQETSGLGSVQEHRGCSEEDQEHPAPCYPSTPPYFLLDLCFGNLGISQAGRKRGERH</sequence>
<reference evidence="3 4" key="1">
    <citation type="submission" date="2023-08" db="EMBL/GenBank/DDBJ databases">
        <title>A Necator americanus chromosomal reference genome.</title>
        <authorList>
            <person name="Ilik V."/>
            <person name="Petrzelkova K.J."/>
            <person name="Pardy F."/>
            <person name="Fuh T."/>
            <person name="Niatou-Singa F.S."/>
            <person name="Gouil Q."/>
            <person name="Baker L."/>
            <person name="Ritchie M.E."/>
            <person name="Jex A.R."/>
            <person name="Gazzola D."/>
            <person name="Li H."/>
            <person name="Toshio Fujiwara R."/>
            <person name="Zhan B."/>
            <person name="Aroian R.V."/>
            <person name="Pafco B."/>
            <person name="Schwarz E.M."/>
        </authorList>
    </citation>
    <scope>NUCLEOTIDE SEQUENCE [LARGE SCALE GENOMIC DNA]</scope>
    <source>
        <strain evidence="3 4">Aroian</strain>
        <tissue evidence="3">Whole animal</tissue>
    </source>
</reference>
<dbReference type="Proteomes" id="UP001303046">
    <property type="component" value="Unassembled WGS sequence"/>
</dbReference>
<dbReference type="Pfam" id="PF00078">
    <property type="entry name" value="RVT_1"/>
    <property type="match status" value="1"/>
</dbReference>
<feature type="compositionally biased region" description="Basic and acidic residues" evidence="1">
    <location>
        <begin position="485"/>
        <end position="495"/>
    </location>
</feature>
<protein>
    <recommendedName>
        <fullName evidence="2">Reverse transcriptase domain-containing protein</fullName>
    </recommendedName>
</protein>
<dbReference type="EMBL" id="JAVFWL010000001">
    <property type="protein sequence ID" value="KAK6730082.1"/>
    <property type="molecule type" value="Genomic_DNA"/>
</dbReference>